<evidence type="ECO:0000313" key="1">
    <source>
        <dbReference type="EMBL" id="GJA53014.1"/>
    </source>
</evidence>
<dbReference type="Proteomes" id="UP000887009">
    <property type="component" value="Unassembled WGS sequence"/>
</dbReference>
<comment type="caution">
    <text evidence="1">The sequence shown here is derived from an EMBL/GenBank/DDBJ whole genome shotgun (WGS) entry which is preliminary data.</text>
</comment>
<dbReference type="EMBL" id="BPNL01000003">
    <property type="protein sequence ID" value="GJA53014.1"/>
    <property type="molecule type" value="Genomic_DNA"/>
</dbReference>
<proteinExistence type="predicted"/>
<name>A0AAI9KNF9_AERCA</name>
<sequence length="90" mass="10084">MKMLPPWYTSLTDWAGSDSVCTHLPSDQNESVGSAVQEHICVSWQPPRPKTTVLDTDIPHRASASLHVAKQEKWKAATADRRQQTVLFVN</sequence>
<accession>A0AAI9KNF9</accession>
<dbReference type="AlphaFoldDB" id="A0AAI9KNF9"/>
<gene>
    <name evidence="1" type="ORF">KAM348_04370</name>
</gene>
<reference evidence="1" key="1">
    <citation type="submission" date="2021-07" db="EMBL/GenBank/DDBJ databases">
        <title>Draft genome sequence of carbapenem-resistant Aeromonas spp. in Japan.</title>
        <authorList>
            <person name="Maehana S."/>
            <person name="Suzuki M."/>
            <person name="Kitasato H."/>
        </authorList>
    </citation>
    <scope>NUCLEOTIDE SEQUENCE</scope>
    <source>
        <strain evidence="1">KAM348</strain>
    </source>
</reference>
<protein>
    <submittedName>
        <fullName evidence="1">Uncharacterized protein</fullName>
    </submittedName>
</protein>
<organism evidence="1 2">
    <name type="scientific">Aeromonas caviae</name>
    <name type="common">Aeromonas punctata</name>
    <dbReference type="NCBI Taxonomy" id="648"/>
    <lineage>
        <taxon>Bacteria</taxon>
        <taxon>Pseudomonadati</taxon>
        <taxon>Pseudomonadota</taxon>
        <taxon>Gammaproteobacteria</taxon>
        <taxon>Aeromonadales</taxon>
        <taxon>Aeromonadaceae</taxon>
        <taxon>Aeromonas</taxon>
    </lineage>
</organism>
<evidence type="ECO:0000313" key="2">
    <source>
        <dbReference type="Proteomes" id="UP000887009"/>
    </source>
</evidence>